<name>A0A438CKZ5_VITVI</name>
<dbReference type="InterPro" id="IPR056789">
    <property type="entry name" value="LRR_R13L1-DRL21"/>
</dbReference>
<evidence type="ECO:0000313" key="8">
    <source>
        <dbReference type="EMBL" id="RVW23886.1"/>
    </source>
</evidence>
<dbReference type="InterPro" id="IPR036388">
    <property type="entry name" value="WH-like_DNA-bd_sf"/>
</dbReference>
<protein>
    <submittedName>
        <fullName evidence="8">Putative disease resistance protein RGA3</fullName>
    </submittedName>
</protein>
<evidence type="ECO:0000259" key="4">
    <source>
        <dbReference type="Pfam" id="PF00931"/>
    </source>
</evidence>
<dbReference type="InterPro" id="IPR041118">
    <property type="entry name" value="Rx_N"/>
</dbReference>
<evidence type="ECO:0000256" key="3">
    <source>
        <dbReference type="ARBA" id="ARBA00022821"/>
    </source>
</evidence>
<dbReference type="GO" id="GO:0051707">
    <property type="term" value="P:response to other organism"/>
    <property type="evidence" value="ECO:0007669"/>
    <property type="project" value="UniProtKB-ARBA"/>
</dbReference>
<organism evidence="8 9">
    <name type="scientific">Vitis vinifera</name>
    <name type="common">Grape</name>
    <dbReference type="NCBI Taxonomy" id="29760"/>
    <lineage>
        <taxon>Eukaryota</taxon>
        <taxon>Viridiplantae</taxon>
        <taxon>Streptophyta</taxon>
        <taxon>Embryophyta</taxon>
        <taxon>Tracheophyta</taxon>
        <taxon>Spermatophyta</taxon>
        <taxon>Magnoliopsida</taxon>
        <taxon>eudicotyledons</taxon>
        <taxon>Gunneridae</taxon>
        <taxon>Pentapetalae</taxon>
        <taxon>rosids</taxon>
        <taxon>Vitales</taxon>
        <taxon>Vitaceae</taxon>
        <taxon>Viteae</taxon>
        <taxon>Vitis</taxon>
    </lineage>
</organism>
<dbReference type="CDD" id="cd14798">
    <property type="entry name" value="RX-CC_like"/>
    <property type="match status" value="1"/>
</dbReference>
<evidence type="ECO:0000313" key="9">
    <source>
        <dbReference type="Proteomes" id="UP000288805"/>
    </source>
</evidence>
<dbReference type="EMBL" id="QGNW01002184">
    <property type="protein sequence ID" value="RVW23886.1"/>
    <property type="molecule type" value="Genomic_DNA"/>
</dbReference>
<dbReference type="SUPFAM" id="SSF52058">
    <property type="entry name" value="L domain-like"/>
    <property type="match status" value="1"/>
</dbReference>
<accession>A0A438CKZ5</accession>
<dbReference type="InterPro" id="IPR038005">
    <property type="entry name" value="RX-like_CC"/>
</dbReference>
<reference evidence="8 9" key="1">
    <citation type="journal article" date="2018" name="PLoS Genet.">
        <title>Population sequencing reveals clonal diversity and ancestral inbreeding in the grapevine cultivar Chardonnay.</title>
        <authorList>
            <person name="Roach M.J."/>
            <person name="Johnson D.L."/>
            <person name="Bohlmann J."/>
            <person name="van Vuuren H.J."/>
            <person name="Jones S.J."/>
            <person name="Pretorius I.S."/>
            <person name="Schmidt S.A."/>
            <person name="Borneman A.R."/>
        </authorList>
    </citation>
    <scope>NUCLEOTIDE SEQUENCE [LARGE SCALE GENOMIC DNA]</scope>
    <source>
        <strain evidence="9">cv. Chardonnay</strain>
        <tissue evidence="8">Leaf</tissue>
    </source>
</reference>
<dbReference type="SUPFAM" id="SSF52540">
    <property type="entry name" value="P-loop containing nucleoside triphosphate hydrolases"/>
    <property type="match status" value="1"/>
</dbReference>
<gene>
    <name evidence="8" type="primary">RGA3_12</name>
    <name evidence="8" type="ORF">CK203_094663</name>
</gene>
<evidence type="ECO:0000259" key="5">
    <source>
        <dbReference type="Pfam" id="PF18052"/>
    </source>
</evidence>
<dbReference type="Pfam" id="PF00931">
    <property type="entry name" value="NB-ARC"/>
    <property type="match status" value="1"/>
</dbReference>
<comment type="caution">
    <text evidence="8">The sequence shown here is derived from an EMBL/GenBank/DDBJ whole genome shotgun (WGS) entry which is preliminary data.</text>
</comment>
<dbReference type="Gene3D" id="1.20.5.4130">
    <property type="match status" value="1"/>
</dbReference>
<dbReference type="AlphaFoldDB" id="A0A438CKZ5"/>
<evidence type="ECO:0000259" key="6">
    <source>
        <dbReference type="Pfam" id="PF23559"/>
    </source>
</evidence>
<keyword evidence="1" id="KW-0677">Repeat</keyword>
<evidence type="ECO:0000259" key="7">
    <source>
        <dbReference type="Pfam" id="PF25019"/>
    </source>
</evidence>
<keyword evidence="2" id="KW-0547">Nucleotide-binding</keyword>
<feature type="domain" description="R13L1/DRL21-like LRR repeat region" evidence="7">
    <location>
        <begin position="516"/>
        <end position="638"/>
    </location>
</feature>
<dbReference type="Pfam" id="PF25019">
    <property type="entry name" value="LRR_R13L1-DRL21"/>
    <property type="match status" value="1"/>
</dbReference>
<dbReference type="Gene3D" id="3.40.50.300">
    <property type="entry name" value="P-loop containing nucleotide triphosphate hydrolases"/>
    <property type="match status" value="1"/>
</dbReference>
<dbReference type="Pfam" id="PF23559">
    <property type="entry name" value="WHD_DRP"/>
    <property type="match status" value="1"/>
</dbReference>
<dbReference type="InterPro" id="IPR044974">
    <property type="entry name" value="Disease_R_plants"/>
</dbReference>
<dbReference type="PANTHER" id="PTHR23155">
    <property type="entry name" value="DISEASE RESISTANCE PROTEIN RP"/>
    <property type="match status" value="1"/>
</dbReference>
<dbReference type="InterPro" id="IPR002182">
    <property type="entry name" value="NB-ARC"/>
</dbReference>
<evidence type="ECO:0000256" key="2">
    <source>
        <dbReference type="ARBA" id="ARBA00022741"/>
    </source>
</evidence>
<sequence length="735" mass="84699">MADALLSIVLDRLASLIQQQIHQEVSLVVGVETEIQSLTDTLQVVRVVVADAEKRQVKEELVKVWLQRLKDIAYQMDDVLDEWSTSLLKSQIERAESPSMSKKKVSSCIPSPCICFKRVAGRRDIALTIKDIKQQVDDIANQSNRFNFTSRFSNEEPQRLITISAVDISEVWGRDKDRDTILRQLLDKSCEQNLASTPSPWLGWEPSKASLLISMILKLYNKKIQESIDGKKFLLVLDDVWTEDYQLWEQLKIVSSVEVSKNNKQDWENVLNSEMWELDVLEKTLSPAFLLSYYDQCFSYCAVFPKDHTIQIDDLIKLWMAQSYLDSKSDREMETIGREYFENLAARSFFQDFEKDDKGNIVRCKMHDIVHDFAQFLTYNECLIVEDDCENLKTNLSLQKGRHATVIVHGSTRFSFSVNNARNLHTLLVVSDNRFLKTLPETICGLCNLQTLDVRLCTGLRKLPQGMGNLVNLRHFLFTYYCHQEFSEQISLAKGVGRLTSLRTLPFFIVSDECKIEDMRNLKELRGRLEIRGLVNVEDAEKAEKAELKNKKHLHGLTLHFTTGRMQERMKKVAEALQPHPNLKSLSIVQYQVREWPRWMMEPSLLQLTHLLLSHIACQCLPPLGELPLLENLNIQYMPTVKYVGGEFLGSSSAIAFPRLKHLGFSEMQEWQIWEVKEEGRKVMPSLLSLKISASPKLATLPDLLQRTPPLDLSFKYCNILQGKWPWLLKVTARV</sequence>
<dbReference type="Gene3D" id="3.80.10.10">
    <property type="entry name" value="Ribonuclease Inhibitor"/>
    <property type="match status" value="1"/>
</dbReference>
<feature type="domain" description="Disease resistance N-terminal" evidence="5">
    <location>
        <begin position="6"/>
        <end position="100"/>
    </location>
</feature>
<dbReference type="Gene3D" id="1.10.10.10">
    <property type="entry name" value="Winged helix-like DNA-binding domain superfamily/Winged helix DNA-binding domain"/>
    <property type="match status" value="1"/>
</dbReference>
<dbReference type="Pfam" id="PF18052">
    <property type="entry name" value="Rx_N"/>
    <property type="match status" value="1"/>
</dbReference>
<keyword evidence="3" id="KW-0611">Plant defense</keyword>
<dbReference type="PANTHER" id="PTHR23155:SF1156">
    <property type="entry name" value="LEUCINE-RICH REPEAT AND WD REPEAT-CONTAINING PROTEIN 1"/>
    <property type="match status" value="1"/>
</dbReference>
<feature type="domain" description="Disease resistance protein winged helix" evidence="6">
    <location>
        <begin position="303"/>
        <end position="374"/>
    </location>
</feature>
<proteinExistence type="predicted"/>
<feature type="domain" description="NB-ARC" evidence="4">
    <location>
        <begin position="220"/>
        <end position="257"/>
    </location>
</feature>
<dbReference type="GO" id="GO:0006952">
    <property type="term" value="P:defense response"/>
    <property type="evidence" value="ECO:0007669"/>
    <property type="project" value="UniProtKB-KW"/>
</dbReference>
<dbReference type="InterPro" id="IPR032675">
    <property type="entry name" value="LRR_dom_sf"/>
</dbReference>
<dbReference type="FunFam" id="1.10.10.10:FF:000322">
    <property type="entry name" value="Probable disease resistance protein At1g63360"/>
    <property type="match status" value="1"/>
</dbReference>
<dbReference type="Proteomes" id="UP000288805">
    <property type="component" value="Unassembled WGS sequence"/>
</dbReference>
<dbReference type="GO" id="GO:0043531">
    <property type="term" value="F:ADP binding"/>
    <property type="evidence" value="ECO:0007669"/>
    <property type="project" value="InterPro"/>
</dbReference>
<evidence type="ECO:0000256" key="1">
    <source>
        <dbReference type="ARBA" id="ARBA00022737"/>
    </source>
</evidence>
<dbReference type="InterPro" id="IPR058922">
    <property type="entry name" value="WHD_DRP"/>
</dbReference>
<dbReference type="InterPro" id="IPR027417">
    <property type="entry name" value="P-loop_NTPase"/>
</dbReference>